<feature type="transmembrane region" description="Helical" evidence="1">
    <location>
        <begin position="85"/>
        <end position="106"/>
    </location>
</feature>
<dbReference type="RefSeq" id="WP_227543424.1">
    <property type="nucleotide sequence ID" value="NZ_LR134343.1"/>
</dbReference>
<proteinExistence type="predicted"/>
<evidence type="ECO:0000313" key="3">
    <source>
        <dbReference type="Proteomes" id="UP000274100"/>
    </source>
</evidence>
<keyword evidence="1" id="KW-1133">Transmembrane helix</keyword>
<protein>
    <submittedName>
        <fullName evidence="2">Uncharacterized protein</fullName>
    </submittedName>
</protein>
<accession>A0A3S4SBP1</accession>
<dbReference type="Proteomes" id="UP000274100">
    <property type="component" value="Chromosome"/>
</dbReference>
<keyword evidence="1" id="KW-0812">Transmembrane</keyword>
<feature type="transmembrane region" description="Helical" evidence="1">
    <location>
        <begin position="112"/>
        <end position="131"/>
    </location>
</feature>
<evidence type="ECO:0000256" key="1">
    <source>
        <dbReference type="SAM" id="Phobius"/>
    </source>
</evidence>
<organism evidence="2 3">
    <name type="scientific">Moraxella cuniculi</name>
    <dbReference type="NCBI Taxonomy" id="34061"/>
    <lineage>
        <taxon>Bacteria</taxon>
        <taxon>Pseudomonadati</taxon>
        <taxon>Pseudomonadota</taxon>
        <taxon>Gammaproteobacteria</taxon>
        <taxon>Moraxellales</taxon>
        <taxon>Moraxellaceae</taxon>
        <taxon>Moraxella</taxon>
    </lineage>
</organism>
<dbReference type="KEGG" id="mcun:NCTC10297_00396"/>
<gene>
    <name evidence="2" type="ORF">NCTC10297_00396</name>
</gene>
<name>A0A3S4SBP1_9GAMM</name>
<dbReference type="EMBL" id="LR134343">
    <property type="protein sequence ID" value="VEG12474.1"/>
    <property type="molecule type" value="Genomic_DNA"/>
</dbReference>
<feature type="transmembrane region" description="Helical" evidence="1">
    <location>
        <begin position="55"/>
        <end position="76"/>
    </location>
</feature>
<keyword evidence="1" id="KW-0472">Membrane</keyword>
<reference evidence="2 3" key="1">
    <citation type="submission" date="2018-12" db="EMBL/GenBank/DDBJ databases">
        <authorList>
            <consortium name="Pathogen Informatics"/>
        </authorList>
    </citation>
    <scope>NUCLEOTIDE SEQUENCE [LARGE SCALE GENOMIC DNA]</scope>
    <source>
        <strain evidence="2 3">NCTC10297</strain>
    </source>
</reference>
<evidence type="ECO:0000313" key="2">
    <source>
        <dbReference type="EMBL" id="VEG12474.1"/>
    </source>
</evidence>
<feature type="transmembrane region" description="Helical" evidence="1">
    <location>
        <begin position="20"/>
        <end position="43"/>
    </location>
</feature>
<sequence>MQQTLIIQTFTKAIKQGNLAVRLVLLAVICFCVLGTLASLPALANNAWVYYAFHYLPYGLIALTMPISLYHSFLLLRYRVMQPSILFLILAIGVGLLIVALFRGLIFGADKVFFMAVFLAMIAWLGMPFLFRVNLNKFLKFLTENTNNDQPSLPDEK</sequence>
<dbReference type="AlphaFoldDB" id="A0A3S4SBP1"/>